<keyword evidence="6" id="KW-1185">Reference proteome</keyword>
<protein>
    <submittedName>
        <fullName evidence="1">Uncharacterized protein</fullName>
    </submittedName>
</protein>
<proteinExistence type="predicted"/>
<geneLocation type="plasmid" evidence="1 4">
    <name>AbAZ39_p1</name>
</geneLocation>
<dbReference type="Proteomes" id="UP001628281">
    <property type="component" value="Unassembled WGS sequence"/>
</dbReference>
<evidence type="ECO:0000313" key="4">
    <source>
        <dbReference type="Proteomes" id="UP000027186"/>
    </source>
</evidence>
<sequence>MVADGAGVWKSRFLDIHLCGRTVAVSHQRCLEECFGLRARERELRRRIRSALKRLGPLEGPAHAHVLTLAPKPEAVATVPAALAGLDGAIERIAKRPFSPRQIEEALGITARERLRWTKDGRLPQSGSATIMRGQRITLSTYAVDTVAKLAGDASIIDDWRRTDRVGCLG</sequence>
<evidence type="ECO:0000313" key="2">
    <source>
        <dbReference type="EMBL" id="KAA1053034.1"/>
    </source>
</evidence>
<accession>A0A5B0KQI9</accession>
<reference evidence="2 5" key="2">
    <citation type="submission" date="2019-07" db="EMBL/GenBank/DDBJ databases">
        <title>Genome sequencing of the stress-tolerant strain Azospirillum brasilense Az19.</title>
        <authorList>
            <person name="Maroniche G.A."/>
            <person name="Garcia J.E."/>
            <person name="Pagnussat L."/>
            <person name="Amenta M."/>
            <person name="Creus C.M."/>
        </authorList>
    </citation>
    <scope>NUCLEOTIDE SEQUENCE [LARGE SCALE GENOMIC DNA]</scope>
    <source>
        <strain evidence="2 5">Az19</strain>
    </source>
</reference>
<dbReference type="KEGG" id="abq:ABAZ39_16230"/>
<accession>A0A060DL19</accession>
<evidence type="ECO:0000313" key="3">
    <source>
        <dbReference type="EMBL" id="MFL7904535.1"/>
    </source>
</evidence>
<reference evidence="1 4" key="1">
    <citation type="journal article" date="2014" name="Genome Announc.">
        <title>Complete Genome Sequence of the Model Rhizosphere Strain Azospirillum brasilense Az39, Successfully Applied in Agriculture.</title>
        <authorList>
            <person name="Rivera D."/>
            <person name="Revale S."/>
            <person name="Molina R."/>
            <person name="Gualpa J."/>
            <person name="Puente M."/>
            <person name="Maroniche G."/>
            <person name="Paris G."/>
            <person name="Baker D."/>
            <person name="Clavijo B."/>
            <person name="McLay K."/>
            <person name="Spaepen S."/>
            <person name="Perticari A."/>
            <person name="Vazquez M."/>
            <person name="Wisniewski-Dye F."/>
            <person name="Watkins C."/>
            <person name="Martinez-Abarca F."/>
            <person name="Vanderleyden J."/>
            <person name="Cassan F."/>
        </authorList>
    </citation>
    <scope>NUCLEOTIDE SEQUENCE [LARGE SCALE GENOMIC DNA]</scope>
    <source>
        <strain evidence="1 4">Az39</strain>
        <plasmid evidence="1">AbAZ39_p1</plasmid>
    </source>
</reference>
<dbReference type="Proteomes" id="UP000325333">
    <property type="component" value="Unassembled WGS sequence"/>
</dbReference>
<dbReference type="EMBL" id="CP007794">
    <property type="protein sequence ID" value="AIB13490.1"/>
    <property type="molecule type" value="Genomic_DNA"/>
</dbReference>
<dbReference type="EMBL" id="VEWN01000018">
    <property type="protein sequence ID" value="KAA1053034.1"/>
    <property type="molecule type" value="Genomic_DNA"/>
</dbReference>
<keyword evidence="1" id="KW-0614">Plasmid</keyword>
<dbReference type="EMBL" id="JBJLSN010000051">
    <property type="protein sequence ID" value="MFL7904535.1"/>
    <property type="molecule type" value="Genomic_DNA"/>
</dbReference>
<gene>
    <name evidence="1" type="ORF">ABAZ39_16230</name>
    <name evidence="3" type="ORF">ACJ41P_25640</name>
    <name evidence="2" type="ORF">FH063_003230</name>
</gene>
<name>A0A060DL19_9PROT</name>
<dbReference type="RefSeq" id="WP_051658166.1">
    <property type="nucleotide sequence ID" value="NZ_CP007794.1"/>
</dbReference>
<dbReference type="AlphaFoldDB" id="A0A060DL19"/>
<evidence type="ECO:0000313" key="5">
    <source>
        <dbReference type="Proteomes" id="UP000325333"/>
    </source>
</evidence>
<evidence type="ECO:0000313" key="1">
    <source>
        <dbReference type="EMBL" id="AIB13490.1"/>
    </source>
</evidence>
<dbReference type="Proteomes" id="UP000027186">
    <property type="component" value="Plasmid AbAZ39_p1"/>
</dbReference>
<reference evidence="3 6" key="3">
    <citation type="submission" date="2024-11" db="EMBL/GenBank/DDBJ databases">
        <title>Draft genome sequences of two bacteria associated to sugarcane roots in Colombia.</title>
        <authorList>
            <person name="Pardo-Diaz S."/>
            <person name="Masmela-Mendoza J."/>
            <person name="Delgadillo-Duran P."/>
            <person name="Bautista E.J."/>
            <person name="Rojas-Tapias D.F."/>
        </authorList>
    </citation>
    <scope>NUCLEOTIDE SEQUENCE [LARGE SCALE GENOMIC DNA]</scope>
    <source>
        <strain evidence="3 6">Ap18</strain>
    </source>
</reference>
<evidence type="ECO:0000313" key="6">
    <source>
        <dbReference type="Proteomes" id="UP001628281"/>
    </source>
</evidence>
<organism evidence="1 4">
    <name type="scientific">Azospirillum argentinense</name>
    <dbReference type="NCBI Taxonomy" id="2970906"/>
    <lineage>
        <taxon>Bacteria</taxon>
        <taxon>Pseudomonadati</taxon>
        <taxon>Pseudomonadota</taxon>
        <taxon>Alphaproteobacteria</taxon>
        <taxon>Rhodospirillales</taxon>
        <taxon>Azospirillaceae</taxon>
        <taxon>Azospirillum</taxon>
    </lineage>
</organism>